<dbReference type="InterPro" id="IPR044068">
    <property type="entry name" value="CB"/>
</dbReference>
<dbReference type="InterPro" id="IPR050090">
    <property type="entry name" value="Tyrosine_recombinase_XerCD"/>
</dbReference>
<evidence type="ECO:0000313" key="9">
    <source>
        <dbReference type="Proteomes" id="UP000254291"/>
    </source>
</evidence>
<evidence type="ECO:0000256" key="5">
    <source>
        <dbReference type="PROSITE-ProRule" id="PRU01248"/>
    </source>
</evidence>
<keyword evidence="2" id="KW-0229">DNA integration</keyword>
<dbReference type="PANTHER" id="PTHR30349:SF64">
    <property type="entry name" value="PROPHAGE INTEGRASE INTD-RELATED"/>
    <property type="match status" value="1"/>
</dbReference>
<sequence length="322" mass="35631">MTPQQRPAPPPDLAGRQLAKFFTDHLAGERAASPRTIASYRDAIKLLLIWFKTAERIPPEKLRLADIDRPHILRFLDWLETERNCSAATRNQRLAVIKSFCRYTAVEQPDRLDQITQILAIRRKKTPAPDAGHLTGDEIKVLLAQPGTASTRAIRDTVLLALAYDTAARAQEVCDLNVADIRPANPVTVTIHGKDSTIRYVPLMGPIAGLIADYLEHRKPHPGLGADTDPLFHGPNHSRLTRSGIAKILARHVRAVRADDPGWAPGLSVTPHTLRRSRAMHLIQAGVNLNYIRDLLGHADVSTTEIYARADAETKCKAIENA</sequence>
<evidence type="ECO:0000256" key="4">
    <source>
        <dbReference type="ARBA" id="ARBA00023172"/>
    </source>
</evidence>
<proteinExistence type="inferred from homology"/>
<dbReference type="Gene3D" id="1.10.443.10">
    <property type="entry name" value="Intergrase catalytic core"/>
    <property type="match status" value="1"/>
</dbReference>
<name>A0A378SP54_9MYCO</name>
<dbReference type="InterPro" id="IPR004107">
    <property type="entry name" value="Integrase_SAM-like_N"/>
</dbReference>
<feature type="domain" description="Core-binding (CB)" evidence="7">
    <location>
        <begin position="13"/>
        <end position="105"/>
    </location>
</feature>
<organism evidence="8 9">
    <name type="scientific">Mycolicibacterium gilvum</name>
    <dbReference type="NCBI Taxonomy" id="1804"/>
    <lineage>
        <taxon>Bacteria</taxon>
        <taxon>Bacillati</taxon>
        <taxon>Actinomycetota</taxon>
        <taxon>Actinomycetes</taxon>
        <taxon>Mycobacteriales</taxon>
        <taxon>Mycobacteriaceae</taxon>
        <taxon>Mycolicibacterium</taxon>
    </lineage>
</organism>
<dbReference type="Pfam" id="PF00589">
    <property type="entry name" value="Phage_integrase"/>
    <property type="match status" value="1"/>
</dbReference>
<dbReference type="Gene3D" id="1.10.150.130">
    <property type="match status" value="1"/>
</dbReference>
<evidence type="ECO:0000259" key="6">
    <source>
        <dbReference type="PROSITE" id="PS51898"/>
    </source>
</evidence>
<dbReference type="PROSITE" id="PS51900">
    <property type="entry name" value="CB"/>
    <property type="match status" value="1"/>
</dbReference>
<dbReference type="GO" id="GO:0006310">
    <property type="term" value="P:DNA recombination"/>
    <property type="evidence" value="ECO:0007669"/>
    <property type="project" value="UniProtKB-KW"/>
</dbReference>
<dbReference type="RefSeq" id="WP_115327809.1">
    <property type="nucleotide sequence ID" value="NZ_JACKST010000155.1"/>
</dbReference>
<dbReference type="PANTHER" id="PTHR30349">
    <property type="entry name" value="PHAGE INTEGRASE-RELATED"/>
    <property type="match status" value="1"/>
</dbReference>
<accession>A0A378SP54</accession>
<dbReference type="Proteomes" id="UP000254291">
    <property type="component" value="Unassembled WGS sequence"/>
</dbReference>
<evidence type="ECO:0000256" key="2">
    <source>
        <dbReference type="ARBA" id="ARBA00022908"/>
    </source>
</evidence>
<dbReference type="Pfam" id="PF02899">
    <property type="entry name" value="Phage_int_SAM_1"/>
    <property type="match status" value="1"/>
</dbReference>
<comment type="similarity">
    <text evidence="1">Belongs to the 'phage' integrase family.</text>
</comment>
<dbReference type="InterPro" id="IPR010998">
    <property type="entry name" value="Integrase_recombinase_N"/>
</dbReference>
<evidence type="ECO:0000259" key="7">
    <source>
        <dbReference type="PROSITE" id="PS51900"/>
    </source>
</evidence>
<gene>
    <name evidence="8" type="primary">xerD_11</name>
    <name evidence="8" type="ORF">NCTC10742_03635</name>
</gene>
<dbReference type="GO" id="GO:0015074">
    <property type="term" value="P:DNA integration"/>
    <property type="evidence" value="ECO:0007669"/>
    <property type="project" value="UniProtKB-KW"/>
</dbReference>
<dbReference type="SUPFAM" id="SSF56349">
    <property type="entry name" value="DNA breaking-rejoining enzymes"/>
    <property type="match status" value="1"/>
</dbReference>
<dbReference type="EMBL" id="UGQM01000001">
    <property type="protein sequence ID" value="STZ44401.1"/>
    <property type="molecule type" value="Genomic_DNA"/>
</dbReference>
<dbReference type="AlphaFoldDB" id="A0A378SP54"/>
<reference evidence="8 9" key="1">
    <citation type="submission" date="2018-06" db="EMBL/GenBank/DDBJ databases">
        <authorList>
            <consortium name="Pathogen Informatics"/>
            <person name="Doyle S."/>
        </authorList>
    </citation>
    <scope>NUCLEOTIDE SEQUENCE [LARGE SCALE GENOMIC DNA]</scope>
    <source>
        <strain evidence="8 9">NCTC10742</strain>
    </source>
</reference>
<dbReference type="PROSITE" id="PS51898">
    <property type="entry name" value="TYR_RECOMBINASE"/>
    <property type="match status" value="1"/>
</dbReference>
<evidence type="ECO:0000313" key="8">
    <source>
        <dbReference type="EMBL" id="STZ44401.1"/>
    </source>
</evidence>
<protein>
    <submittedName>
        <fullName evidence="8">Phage integrase family protein</fullName>
    </submittedName>
</protein>
<dbReference type="InterPro" id="IPR011010">
    <property type="entry name" value="DNA_brk_join_enz"/>
</dbReference>
<evidence type="ECO:0000256" key="3">
    <source>
        <dbReference type="ARBA" id="ARBA00023125"/>
    </source>
</evidence>
<keyword evidence="3 5" id="KW-0238">DNA-binding</keyword>
<dbReference type="GO" id="GO:0003677">
    <property type="term" value="F:DNA binding"/>
    <property type="evidence" value="ECO:0007669"/>
    <property type="project" value="UniProtKB-UniRule"/>
</dbReference>
<keyword evidence="4" id="KW-0233">DNA recombination</keyword>
<dbReference type="InterPro" id="IPR013762">
    <property type="entry name" value="Integrase-like_cat_sf"/>
</dbReference>
<feature type="domain" description="Tyr recombinase" evidence="6">
    <location>
        <begin position="129"/>
        <end position="320"/>
    </location>
</feature>
<dbReference type="InterPro" id="IPR002104">
    <property type="entry name" value="Integrase_catalytic"/>
</dbReference>
<evidence type="ECO:0000256" key="1">
    <source>
        <dbReference type="ARBA" id="ARBA00008857"/>
    </source>
</evidence>